<feature type="non-terminal residue" evidence="1">
    <location>
        <position position="39"/>
    </location>
</feature>
<proteinExistence type="predicted"/>
<organism evidence="1">
    <name type="scientific">marine sediment metagenome</name>
    <dbReference type="NCBI Taxonomy" id="412755"/>
    <lineage>
        <taxon>unclassified sequences</taxon>
        <taxon>metagenomes</taxon>
        <taxon>ecological metagenomes</taxon>
    </lineage>
</organism>
<name>X1NMG4_9ZZZZ</name>
<accession>X1NMG4</accession>
<gene>
    <name evidence="1" type="ORF">S06H3_43233</name>
</gene>
<protein>
    <submittedName>
        <fullName evidence="1">Uncharacterized protein</fullName>
    </submittedName>
</protein>
<comment type="caution">
    <text evidence="1">The sequence shown here is derived from an EMBL/GenBank/DDBJ whole genome shotgun (WGS) entry which is preliminary data.</text>
</comment>
<evidence type="ECO:0000313" key="1">
    <source>
        <dbReference type="EMBL" id="GAI44803.1"/>
    </source>
</evidence>
<dbReference type="AlphaFoldDB" id="X1NMG4"/>
<dbReference type="EMBL" id="BARV01026803">
    <property type="protein sequence ID" value="GAI44803.1"/>
    <property type="molecule type" value="Genomic_DNA"/>
</dbReference>
<reference evidence="1" key="1">
    <citation type="journal article" date="2014" name="Front. Microbiol.">
        <title>High frequency of phylogenetically diverse reductive dehalogenase-homologous genes in deep subseafloor sedimentary metagenomes.</title>
        <authorList>
            <person name="Kawai M."/>
            <person name="Futagami T."/>
            <person name="Toyoda A."/>
            <person name="Takaki Y."/>
            <person name="Nishi S."/>
            <person name="Hori S."/>
            <person name="Arai W."/>
            <person name="Tsubouchi T."/>
            <person name="Morono Y."/>
            <person name="Uchiyama I."/>
            <person name="Ito T."/>
            <person name="Fujiyama A."/>
            <person name="Inagaki F."/>
            <person name="Takami H."/>
        </authorList>
    </citation>
    <scope>NUCLEOTIDE SEQUENCE</scope>
    <source>
        <strain evidence="1">Expedition CK06-06</strain>
    </source>
</reference>
<sequence length="39" mass="4780">MKIEFYQSGERCKECGGYLYARQYGKGWLWMCLHCLKLW</sequence>